<dbReference type="EMBL" id="BACD03000012">
    <property type="protein sequence ID" value="GAO48026.1"/>
    <property type="molecule type" value="Genomic_DNA"/>
</dbReference>
<dbReference type="InterPro" id="IPR035019">
    <property type="entry name" value="Spt6_SH2_N"/>
</dbReference>
<evidence type="ECO:0000256" key="8">
    <source>
        <dbReference type="ARBA" id="ARBA00093389"/>
    </source>
</evidence>
<dbReference type="GO" id="GO:0008023">
    <property type="term" value="C:transcription elongation factor complex"/>
    <property type="evidence" value="ECO:0007669"/>
    <property type="project" value="TreeGrafter"/>
</dbReference>
<dbReference type="InterPro" id="IPR023319">
    <property type="entry name" value="Tex-like_HTH_dom_sf"/>
</dbReference>
<dbReference type="CDD" id="cd09928">
    <property type="entry name" value="SH2_Cterm_SPT6_like"/>
    <property type="match status" value="1"/>
</dbReference>
<dbReference type="GO" id="GO:0034728">
    <property type="term" value="P:nucleosome organization"/>
    <property type="evidence" value="ECO:0007669"/>
    <property type="project" value="TreeGrafter"/>
</dbReference>
<comment type="function">
    <text evidence="9">Plays a role in maintenance of chromatin structure during RNA polymerase II transcription elongation thereby repressing transcription initiation from cryptic promoters. Mediates the reassembly of nucleosomes onto the promoters of at least a selected set of genes during repression; the nucleosome reassembly is essential for transcriptional repression.</text>
</comment>
<evidence type="ECO:0000256" key="9">
    <source>
        <dbReference type="PIRNR" id="PIRNR036947"/>
    </source>
</evidence>
<dbReference type="SUPFAM" id="SSF53098">
    <property type="entry name" value="Ribonuclease H-like"/>
    <property type="match status" value="1"/>
</dbReference>
<dbReference type="SUPFAM" id="SSF47781">
    <property type="entry name" value="RuvA domain 2-like"/>
    <property type="match status" value="2"/>
</dbReference>
<dbReference type="PANTHER" id="PTHR10145">
    <property type="entry name" value="TRANSCRIPTION ELONGATION FACTOR SPT6"/>
    <property type="match status" value="1"/>
</dbReference>
<dbReference type="Pfam" id="PF14635">
    <property type="entry name" value="HHH_7"/>
    <property type="match status" value="1"/>
</dbReference>
<dbReference type="OrthoDB" id="995477at2759"/>
<dbReference type="Pfam" id="PF17674">
    <property type="entry name" value="HHH_9"/>
    <property type="match status" value="1"/>
</dbReference>
<comment type="similarity">
    <text evidence="3 9">Belongs to the SPT6 family.</text>
</comment>
<dbReference type="SUPFAM" id="SSF55550">
    <property type="entry name" value="SH2 domain"/>
    <property type="match status" value="1"/>
</dbReference>
<feature type="compositionally biased region" description="Basic and acidic residues" evidence="10">
    <location>
        <begin position="122"/>
        <end position="131"/>
    </location>
</feature>
<dbReference type="Pfam" id="PF14632">
    <property type="entry name" value="SPT6_acidic"/>
    <property type="match status" value="1"/>
</dbReference>
<dbReference type="Gene3D" id="1.10.10.650">
    <property type="entry name" value="RuvA domain 2-like"/>
    <property type="match status" value="1"/>
</dbReference>
<evidence type="ECO:0000256" key="6">
    <source>
        <dbReference type="ARBA" id="ARBA00023163"/>
    </source>
</evidence>
<gene>
    <name evidence="12" type="ORF">G7K_2214-t1</name>
</gene>
<dbReference type="GO" id="GO:0003677">
    <property type="term" value="F:DNA binding"/>
    <property type="evidence" value="ECO:0007669"/>
    <property type="project" value="InterPro"/>
</dbReference>
<keyword evidence="13" id="KW-1185">Reference proteome</keyword>
<dbReference type="OMA" id="GYFYLCF"/>
<name>A0A0E9NEA4_SAICN</name>
<dbReference type="Pfam" id="PF14633">
    <property type="entry name" value="SH2_2"/>
    <property type="match status" value="1"/>
</dbReference>
<dbReference type="Gene3D" id="1.10.3500.10">
    <property type="entry name" value="Tex N-terminal region-like"/>
    <property type="match status" value="1"/>
</dbReference>
<dbReference type="RefSeq" id="XP_019025757.1">
    <property type="nucleotide sequence ID" value="XM_019171053.1"/>
</dbReference>
<dbReference type="STRING" id="698492.A0A0E9NEA4"/>
<dbReference type="InterPro" id="IPR037027">
    <property type="entry name" value="YqgF/RNaseH-like_dom_sf"/>
</dbReference>
<keyword evidence="6 9" id="KW-0804">Transcription</keyword>
<dbReference type="Pfam" id="PF14639">
    <property type="entry name" value="YqgF"/>
    <property type="match status" value="1"/>
</dbReference>
<dbReference type="GO" id="GO:0005694">
    <property type="term" value="C:chromosome"/>
    <property type="evidence" value="ECO:0007669"/>
    <property type="project" value="UniProtKB-SubCell"/>
</dbReference>
<evidence type="ECO:0000256" key="2">
    <source>
        <dbReference type="ARBA" id="ARBA00004286"/>
    </source>
</evidence>
<dbReference type="InterPro" id="IPR012337">
    <property type="entry name" value="RNaseH-like_sf"/>
</dbReference>
<dbReference type="PIRSF" id="PIRSF036947">
    <property type="entry name" value="Spt6"/>
    <property type="match status" value="1"/>
</dbReference>
<dbReference type="InterPro" id="IPR028231">
    <property type="entry name" value="Spt6_YqgF"/>
</dbReference>
<dbReference type="SUPFAM" id="SSF50249">
    <property type="entry name" value="Nucleic acid-binding proteins"/>
    <property type="match status" value="1"/>
</dbReference>
<dbReference type="Gene3D" id="3.30.505.10">
    <property type="entry name" value="SH2 domain"/>
    <property type="match status" value="2"/>
</dbReference>
<feature type="region of interest" description="Disordered" evidence="10">
    <location>
        <begin position="1"/>
        <end position="168"/>
    </location>
</feature>
<dbReference type="InterPro" id="IPR003029">
    <property type="entry name" value="S1_domain"/>
</dbReference>
<feature type="compositionally biased region" description="Acidic residues" evidence="10">
    <location>
        <begin position="105"/>
        <end position="117"/>
    </location>
</feature>
<dbReference type="Gene3D" id="1.10.10.2740">
    <property type="entry name" value="Spt6, Death-like domain"/>
    <property type="match status" value="1"/>
</dbReference>
<feature type="compositionally biased region" description="Acidic residues" evidence="10">
    <location>
        <begin position="261"/>
        <end position="274"/>
    </location>
</feature>
<feature type="region of interest" description="Disordered" evidence="10">
    <location>
        <begin position="259"/>
        <end position="285"/>
    </location>
</feature>
<evidence type="ECO:0000256" key="10">
    <source>
        <dbReference type="SAM" id="MobiDB-lite"/>
    </source>
</evidence>
<feature type="compositionally biased region" description="Acidic residues" evidence="10">
    <location>
        <begin position="196"/>
        <end position="207"/>
    </location>
</feature>
<dbReference type="InterPro" id="IPR041692">
    <property type="entry name" value="HHH_9"/>
</dbReference>
<evidence type="ECO:0000256" key="3">
    <source>
        <dbReference type="ARBA" id="ARBA00009253"/>
    </source>
</evidence>
<dbReference type="FunFam" id="3.30.505.10:FF:000056">
    <property type="entry name" value="Transcription elongation factor Spt6"/>
    <property type="match status" value="1"/>
</dbReference>
<dbReference type="InterPro" id="IPR035018">
    <property type="entry name" value="Spt6_SH2_C"/>
</dbReference>
<sequence length="1433" mass="164291">MADFVDRAAREDNDDVSDAGSIRGEDVPRAVGSDNEDDNNDGNDNENGNGSGDDSSEEEDEDDDEEAARKVREGFIVDDEEEEEVEDDEGNLRRRKKKKRKLVDEERDELDEDDLDLVAEATGRERPRDSGGNKLKRLKRRKEDREERADAVRAAGLDNMFDDDEDDTAAVGAELDDLDDVRENRVSRLEDEFADFIEEDDLDEELLAEERETRPPQPQVKAPRPRPGFAGSMAGIDEEGMQEVFELFGDGQEYEWALDGAQDDEGPGDMDIDPQDPGASQGGKKELGLKDVFEPEELKARMLTREDDIIRMQDEPERFQELRAGFTQPLISDSALDEETDWIFPQFPIFFEQIDPDWLTPHVRKAIRKVLEFLNVDLLEVPFIWAHRRDYLLFVEKDSVTGRFLKEHRLLKKYHLWWVLAMDTQYRAILEKKAAVQSLFQGLGVEDEMVEESTRGAETMDDWNDLSDYIHFRYAEQIRDSNITAGSTVRRPRSTVSLFDKIRNGEIYYLVRAFGLSAENFAVNVAENEKRFFTDDIEALPEVSAEQYVKAPEFPTAEAALKACRDMLSEEIWTNPAVRKNMQKFFVASVRVRVVPTEKGIRQIDEEHLYYKFKYLRDQTVGDLVRAPEQYLQMLQAETEGLVNVLLEVGTRQKAMHFESLLRLFVSDGSSEVADKWNEQRRKVLEEVFDKTIPHMVKNMKERVKTMCEDKLAMDVQDAFTKKLDQPPFLPRDSTEEKGVIPRVIAVSSGAGDFGKEATLVVYVDEHGQTKANLKLRDIRDPDARAEFVQMVRRYKPDVIGVAGWGVPTSRLFLDVRRISEEERFERCEVQFVDDHTARLYKESQRAKEDHADLPPLARYCVGLAKYLQSPLMEYAAMEIDGSLFSVKFHEYQDLLPIEKRKRAYECGFVDIVNMVGVMINDAARETYRANLLPFVAGLGKRKAQGLLKKIALNGGYLTNRRDLVEQRMAAQHVFLNCASFLRIPYESKAYRNDGAEALDATRIHPEDYELARKMAADALELDEEDLDEFEATGGVVAHLFTNKDDAKKLDELILEDYAEELEKAIGVPKRDTLDIIKDELMNPYAERRFEFLVPTAKAVFNMLTGETEKTFHEGVVVAASIKRLGDRYAVATLDNGVEGNISVAEMKDEVRNRYGEPVEVVPSQVFTIEQTVRAVVISIDYEFFRCELSTKESRVKQAMRDRVERARPRGEDWDEDAEAADRRRITAKRDANQRTARVIKHVLFHPFNTKQAEDYLAPLGKGDAVIRPSSMGSDHLVITWKIDENVYQHIDVLELEKDNEFSLGKILRIGNQNYSDLDEIIVAHVRAMARKAEELMAHEKYRGTPSQAEQWLNTYSEANPKRSAYCFSIDSQHPGWFILMFKVNPATRIQKWSVRLAPNAYMMQKVPYPDVLSLSNGFKRMYASQKGRGSRM</sequence>
<dbReference type="InterPro" id="IPR035420">
    <property type="entry name" value="Spt6_SH2"/>
</dbReference>
<feature type="compositionally biased region" description="Acidic residues" evidence="10">
    <location>
        <begin position="54"/>
        <end position="66"/>
    </location>
</feature>
<dbReference type="Pfam" id="PF21710">
    <property type="entry name" value="Spt6_S1"/>
    <property type="match status" value="1"/>
</dbReference>
<comment type="caution">
    <text evidence="12">The sequence shown here is derived from an EMBL/GenBank/DDBJ whole genome shotgun (WGS) entry which is preliminary data.</text>
</comment>
<keyword evidence="5" id="KW-0727">SH2 domain</keyword>
<accession>A0A0E9NEA4</accession>
<dbReference type="GO" id="GO:0140673">
    <property type="term" value="P:transcription elongation-coupled chromatin remodeling"/>
    <property type="evidence" value="ECO:0007669"/>
    <property type="project" value="InterPro"/>
</dbReference>
<reference evidence="12 13" key="2">
    <citation type="journal article" date="2014" name="J. Gen. Appl. Microbiol.">
        <title>The early diverging ascomycetous budding yeast Saitoella complicata has three histone deacetylases belonging to the Clr6, Hos2, and Rpd3 lineages.</title>
        <authorList>
            <person name="Nishida H."/>
            <person name="Matsumoto T."/>
            <person name="Kondo S."/>
            <person name="Hamamoto M."/>
            <person name="Yoshikawa H."/>
        </authorList>
    </citation>
    <scope>NUCLEOTIDE SEQUENCE [LARGE SCALE GENOMIC DNA]</scope>
    <source>
        <strain evidence="12 13">NRRL Y-17804</strain>
    </source>
</reference>
<feature type="compositionally biased region" description="Acidic residues" evidence="10">
    <location>
        <begin position="76"/>
        <end position="89"/>
    </location>
</feature>
<dbReference type="InterPro" id="IPR017072">
    <property type="entry name" value="TF_Spt6"/>
</dbReference>
<evidence type="ECO:0000256" key="4">
    <source>
        <dbReference type="ARBA" id="ARBA00022454"/>
    </source>
</evidence>
<dbReference type="Pfam" id="PF14641">
    <property type="entry name" value="HTH_44"/>
    <property type="match status" value="1"/>
</dbReference>
<feature type="compositionally biased region" description="Basic and acidic residues" evidence="10">
    <location>
        <begin position="1"/>
        <end position="11"/>
    </location>
</feature>
<dbReference type="InterPro" id="IPR049540">
    <property type="entry name" value="Spt6-like_S1"/>
</dbReference>
<feature type="domain" description="S1 motif" evidence="11">
    <location>
        <begin position="1115"/>
        <end position="1192"/>
    </location>
</feature>
<dbReference type="GO" id="GO:0031491">
    <property type="term" value="F:nucleosome binding"/>
    <property type="evidence" value="ECO:0007669"/>
    <property type="project" value="TreeGrafter"/>
</dbReference>
<protein>
    <recommendedName>
        <fullName evidence="9">Transcription elongation factor Spt6</fullName>
    </recommendedName>
</protein>
<organism evidence="12 13">
    <name type="scientific">Saitoella complicata (strain BCRC 22490 / CBS 7301 / JCM 7358 / NBRC 10748 / NRRL Y-17804)</name>
    <dbReference type="NCBI Taxonomy" id="698492"/>
    <lineage>
        <taxon>Eukaryota</taxon>
        <taxon>Fungi</taxon>
        <taxon>Dikarya</taxon>
        <taxon>Ascomycota</taxon>
        <taxon>Taphrinomycotina</taxon>
        <taxon>Taphrinomycotina incertae sedis</taxon>
        <taxon>Saitoella</taxon>
    </lineage>
</organism>
<dbReference type="GO" id="GO:0042393">
    <property type="term" value="F:histone binding"/>
    <property type="evidence" value="ECO:0007669"/>
    <property type="project" value="TreeGrafter"/>
</dbReference>
<proteinExistence type="inferred from homology"/>
<dbReference type="FunFam" id="1.10.10.2740:FF:000002">
    <property type="entry name" value="Transcription elongation factor Spt6"/>
    <property type="match status" value="1"/>
</dbReference>
<evidence type="ECO:0000313" key="13">
    <source>
        <dbReference type="Proteomes" id="UP000033140"/>
    </source>
</evidence>
<dbReference type="Gene3D" id="2.40.50.140">
    <property type="entry name" value="Nucleic acid-binding proteins"/>
    <property type="match status" value="1"/>
</dbReference>
<comment type="subcellular location">
    <subcellularLocation>
        <location evidence="2">Chromosome</location>
    </subcellularLocation>
    <subcellularLocation>
        <location evidence="1 9">Nucleus</location>
    </subcellularLocation>
</comment>
<dbReference type="InterPro" id="IPR012340">
    <property type="entry name" value="NA-bd_OB-fold"/>
</dbReference>
<dbReference type="InterPro" id="IPR010994">
    <property type="entry name" value="RuvA_2-like"/>
</dbReference>
<dbReference type="CDD" id="cd09918">
    <property type="entry name" value="SH2_Nterm_SPT6_like"/>
    <property type="match status" value="1"/>
</dbReference>
<reference evidence="12 13" key="1">
    <citation type="journal article" date="2011" name="J. Gen. Appl. Microbiol.">
        <title>Draft genome sequencing of the enigmatic yeast Saitoella complicata.</title>
        <authorList>
            <person name="Nishida H."/>
            <person name="Hamamoto M."/>
            <person name="Sugiyama J."/>
        </authorList>
    </citation>
    <scope>NUCLEOTIDE SEQUENCE [LARGE SCALE GENOMIC DNA]</scope>
    <source>
        <strain evidence="12 13">NRRL Y-17804</strain>
    </source>
</reference>
<dbReference type="Proteomes" id="UP000033140">
    <property type="component" value="Unassembled WGS sequence"/>
</dbReference>
<dbReference type="InterPro" id="IPR055179">
    <property type="entry name" value="Tex-like_central_region"/>
</dbReference>
<keyword evidence="7 9" id="KW-0539">Nucleus</keyword>
<dbReference type="InterPro" id="IPR028088">
    <property type="entry name" value="Spt6_HTH_DNA-bd_dom"/>
</dbReference>
<dbReference type="SUPFAM" id="SSF158832">
    <property type="entry name" value="Tex N-terminal region-like"/>
    <property type="match status" value="1"/>
</dbReference>
<dbReference type="InterPro" id="IPR028083">
    <property type="entry name" value="Spt6_acidic_N_dom"/>
</dbReference>
<dbReference type="PANTHER" id="PTHR10145:SF6">
    <property type="entry name" value="TRANSCRIPTION ELONGATION FACTOR SPT6"/>
    <property type="match status" value="1"/>
</dbReference>
<evidence type="ECO:0000313" key="12">
    <source>
        <dbReference type="EMBL" id="GAO48026.1"/>
    </source>
</evidence>
<comment type="function">
    <text evidence="8">Histone H3-H4 chaperone that plays a role in maintenance of chromatin structure during RNA polymerase II transcription elongation thereby repressing transcription initiation from cryptic promoters. Mediates the reassembly of nucleosomes onto the promoters of at least a selected set of genes during repression; the nucleosome reassembly is essential for transcriptional repression. Essential for viability.</text>
</comment>
<dbReference type="Gene3D" id="1.10.150.850">
    <property type="entry name" value="Spt6, helix-hairpin-helix domain"/>
    <property type="match status" value="1"/>
</dbReference>
<feature type="region of interest" description="Disordered" evidence="10">
    <location>
        <begin position="196"/>
        <end position="234"/>
    </location>
</feature>
<evidence type="ECO:0000259" key="11">
    <source>
        <dbReference type="PROSITE" id="PS50126"/>
    </source>
</evidence>
<reference evidence="12 13" key="3">
    <citation type="journal article" date="2015" name="Genome Announc.">
        <title>Draft Genome Sequence of the Archiascomycetous Yeast Saitoella complicata.</title>
        <authorList>
            <person name="Yamauchi K."/>
            <person name="Kondo S."/>
            <person name="Hamamoto M."/>
            <person name="Takahashi Y."/>
            <person name="Ogura Y."/>
            <person name="Hayashi T."/>
            <person name="Nishida H."/>
        </authorList>
    </citation>
    <scope>NUCLEOTIDE SEQUENCE [LARGE SCALE GENOMIC DNA]</scope>
    <source>
        <strain evidence="12 13">NRRL Y-17804</strain>
    </source>
</reference>
<dbReference type="PROSITE" id="PS50126">
    <property type="entry name" value="S1"/>
    <property type="match status" value="1"/>
</dbReference>
<dbReference type="Pfam" id="PF22706">
    <property type="entry name" value="Tex_central_region"/>
    <property type="match status" value="1"/>
</dbReference>
<evidence type="ECO:0000256" key="5">
    <source>
        <dbReference type="ARBA" id="ARBA00022999"/>
    </source>
</evidence>
<keyword evidence="4" id="KW-0158">Chromosome</keyword>
<evidence type="ECO:0000256" key="1">
    <source>
        <dbReference type="ARBA" id="ARBA00004123"/>
    </source>
</evidence>
<evidence type="ECO:0000256" key="7">
    <source>
        <dbReference type="ARBA" id="ARBA00023242"/>
    </source>
</evidence>
<feature type="compositionally biased region" description="Basic and acidic residues" evidence="10">
    <location>
        <begin position="141"/>
        <end position="151"/>
    </location>
</feature>
<dbReference type="InterPro" id="IPR042066">
    <property type="entry name" value="Spt6_death-like"/>
</dbReference>
<dbReference type="InterPro" id="IPR023323">
    <property type="entry name" value="Tex-like_dom_sf"/>
</dbReference>
<dbReference type="InterPro" id="IPR036860">
    <property type="entry name" value="SH2_dom_sf"/>
</dbReference>
<feature type="compositionally biased region" description="Acidic residues" evidence="10">
    <location>
        <begin position="34"/>
        <end position="44"/>
    </location>
</feature>
<dbReference type="InterPro" id="IPR032706">
    <property type="entry name" value="Spt6_HHH"/>
</dbReference>
<dbReference type="SMART" id="SM00316">
    <property type="entry name" value="S1"/>
    <property type="match status" value="1"/>
</dbReference>
<dbReference type="Gene3D" id="3.30.420.140">
    <property type="entry name" value="YqgF/RNase H-like domain"/>
    <property type="match status" value="1"/>
</dbReference>